<dbReference type="Pfam" id="PF10048">
    <property type="entry name" value="DUF2282"/>
    <property type="match status" value="1"/>
</dbReference>
<reference evidence="2 3" key="1">
    <citation type="submission" date="2016-10" db="EMBL/GenBank/DDBJ databases">
        <authorList>
            <person name="de Groot N.N."/>
        </authorList>
    </citation>
    <scope>NUCLEOTIDE SEQUENCE [LARGE SCALE GENOMIC DNA]</scope>
    <source>
        <strain evidence="2 3">CGMCC 1.9109</strain>
    </source>
</reference>
<accession>A0A1G6W0B6</accession>
<dbReference type="AlphaFoldDB" id="A0A1G6W0B6"/>
<gene>
    <name evidence="2" type="ORF">SAMN04488071_0924</name>
</gene>
<evidence type="ECO:0000313" key="2">
    <source>
        <dbReference type="EMBL" id="SDD59261.1"/>
    </source>
</evidence>
<dbReference type="InterPro" id="IPR018740">
    <property type="entry name" value="DUF2282_membr"/>
</dbReference>
<feature type="signal peptide" evidence="1">
    <location>
        <begin position="1"/>
        <end position="30"/>
    </location>
</feature>
<dbReference type="EMBL" id="FNAK01000002">
    <property type="protein sequence ID" value="SDD59261.1"/>
    <property type="molecule type" value="Genomic_DNA"/>
</dbReference>
<organism evidence="2 3">
    <name type="scientific">Kordiimonas lacus</name>
    <dbReference type="NCBI Taxonomy" id="637679"/>
    <lineage>
        <taxon>Bacteria</taxon>
        <taxon>Pseudomonadati</taxon>
        <taxon>Pseudomonadota</taxon>
        <taxon>Alphaproteobacteria</taxon>
        <taxon>Kordiimonadales</taxon>
        <taxon>Kordiimonadaceae</taxon>
        <taxon>Kordiimonas</taxon>
    </lineage>
</organism>
<sequence>MKLNRFAKSAVITTSAAAFALAAASGVATADDKKAKKEKCYGVVAKGMNDCQTSAHSCAGQAKMDNHPEEWIYVPAGMCDRIAGGSKEPKRS</sequence>
<dbReference type="Proteomes" id="UP000183685">
    <property type="component" value="Unassembled WGS sequence"/>
</dbReference>
<keyword evidence="1" id="KW-0732">Signal</keyword>
<feature type="chain" id="PRO_5010306994" evidence="1">
    <location>
        <begin position="31"/>
        <end position="92"/>
    </location>
</feature>
<dbReference type="STRING" id="637679.GCA_001550055_02639"/>
<protein>
    <submittedName>
        <fullName evidence="2">Predicted integral membrane protein</fullName>
    </submittedName>
</protein>
<keyword evidence="3" id="KW-1185">Reference proteome</keyword>
<dbReference type="OrthoDB" id="9808309at2"/>
<proteinExistence type="predicted"/>
<evidence type="ECO:0000256" key="1">
    <source>
        <dbReference type="SAM" id="SignalP"/>
    </source>
</evidence>
<dbReference type="RefSeq" id="WP_068305810.1">
    <property type="nucleotide sequence ID" value="NZ_DAIOMO010000001.1"/>
</dbReference>
<name>A0A1G6W0B6_9PROT</name>
<evidence type="ECO:0000313" key="3">
    <source>
        <dbReference type="Proteomes" id="UP000183685"/>
    </source>
</evidence>